<dbReference type="AlphaFoldDB" id="A0A941CPE9"/>
<sequence length="412" mass="45796">MRRKLESLLFGNSKNIKYYAMNGILFTMVSVLSRSYAIKFLDRVGGTELHFSLFNALPGFVAIFTTIPGILLIQRGKSKRKMLGLFFYLSRSLPLLLAAVPFLPKSVQPLVFVMIYGLMNFPESISVTALQDYTGDVFSPSERGDAISVRNQLSQISQISVSILVGFILSLSTDNGTLILLYQGFLVLSFLIGLKEIQYMYKMEPRNIPSAKADLTGALSERLLTPFKTPAFRNFLICSLLFHFGWQMGWPLYSIYQIRNLGANELWLTIINAVSSFFMVITFGLWSRMVKKMGYGFATTLATFGMAATPILYVLSKNLPILTFMQIFTGFFTSGTTIAILGYLLDVVPDNNRTLSVAIHATLTSITLAVAPLVGNAVLTRYGIEAALILTGILRFVGSAAFGLRYLQGRRR</sequence>
<dbReference type="PROSITE" id="PS50850">
    <property type="entry name" value="MFS"/>
    <property type="match status" value="1"/>
</dbReference>
<dbReference type="Proteomes" id="UP000675379">
    <property type="component" value="Unassembled WGS sequence"/>
</dbReference>
<evidence type="ECO:0000256" key="2">
    <source>
        <dbReference type="ARBA" id="ARBA00022448"/>
    </source>
</evidence>
<evidence type="ECO:0000313" key="8">
    <source>
        <dbReference type="EMBL" id="MBR0575807.1"/>
    </source>
</evidence>
<feature type="transmembrane region" description="Helical" evidence="6">
    <location>
        <begin position="20"/>
        <end position="37"/>
    </location>
</feature>
<evidence type="ECO:0000256" key="1">
    <source>
        <dbReference type="ARBA" id="ARBA00004651"/>
    </source>
</evidence>
<accession>A0A941CPE9</accession>
<proteinExistence type="predicted"/>
<evidence type="ECO:0000259" key="7">
    <source>
        <dbReference type="PROSITE" id="PS50850"/>
    </source>
</evidence>
<keyword evidence="5 6" id="KW-0472">Membrane</keyword>
<comment type="caution">
    <text evidence="8">The sequence shown here is derived from an EMBL/GenBank/DDBJ whole genome shotgun (WGS) entry which is preliminary data.</text>
</comment>
<keyword evidence="3 6" id="KW-0812">Transmembrane</keyword>
<protein>
    <submittedName>
        <fullName evidence="8">MFS transporter</fullName>
    </submittedName>
</protein>
<keyword evidence="2" id="KW-0813">Transport</keyword>
<keyword evidence="9" id="KW-1185">Reference proteome</keyword>
<dbReference type="InterPro" id="IPR036259">
    <property type="entry name" value="MFS_trans_sf"/>
</dbReference>
<dbReference type="InterPro" id="IPR052528">
    <property type="entry name" value="Sugar_transport-like"/>
</dbReference>
<dbReference type="SUPFAM" id="SSF103473">
    <property type="entry name" value="MFS general substrate transporter"/>
    <property type="match status" value="2"/>
</dbReference>
<dbReference type="RefSeq" id="WP_211800435.1">
    <property type="nucleotide sequence ID" value="NZ_JAGSCS010000005.1"/>
</dbReference>
<feature type="transmembrane region" description="Helical" evidence="6">
    <location>
        <begin position="85"/>
        <end position="104"/>
    </location>
</feature>
<dbReference type="GO" id="GO:0005886">
    <property type="term" value="C:plasma membrane"/>
    <property type="evidence" value="ECO:0007669"/>
    <property type="project" value="UniProtKB-SubCell"/>
</dbReference>
<keyword evidence="4 6" id="KW-1133">Transmembrane helix</keyword>
<evidence type="ECO:0000256" key="3">
    <source>
        <dbReference type="ARBA" id="ARBA00022692"/>
    </source>
</evidence>
<dbReference type="PANTHER" id="PTHR23526:SF2">
    <property type="entry name" value="MAJOR FACILITATOR SUPERFAMILY (MFS) PROFILE DOMAIN-CONTAINING PROTEIN"/>
    <property type="match status" value="1"/>
</dbReference>
<evidence type="ECO:0000313" key="9">
    <source>
        <dbReference type="Proteomes" id="UP000675379"/>
    </source>
</evidence>
<dbReference type="InterPro" id="IPR011701">
    <property type="entry name" value="MFS"/>
</dbReference>
<feature type="domain" description="Major facilitator superfamily (MFS) profile" evidence="7">
    <location>
        <begin position="177"/>
        <end position="412"/>
    </location>
</feature>
<feature type="transmembrane region" description="Helical" evidence="6">
    <location>
        <begin position="293"/>
        <end position="315"/>
    </location>
</feature>
<name>A0A941CPE9_9CLOT</name>
<reference evidence="8" key="1">
    <citation type="submission" date="2021-04" db="EMBL/GenBank/DDBJ databases">
        <title>Proteiniclasticum sedimins sp. nov., an obligate anaerobic bacterium isolated from anaerobic sludge.</title>
        <authorList>
            <person name="Liu J."/>
        </authorList>
    </citation>
    <scope>NUCLEOTIDE SEQUENCE</scope>
    <source>
        <strain evidence="8">BAD-10</strain>
    </source>
</reference>
<evidence type="ECO:0000256" key="5">
    <source>
        <dbReference type="ARBA" id="ARBA00023136"/>
    </source>
</evidence>
<dbReference type="Gene3D" id="1.20.1250.20">
    <property type="entry name" value="MFS general substrate transporter like domains"/>
    <property type="match status" value="2"/>
</dbReference>
<dbReference type="Pfam" id="PF07690">
    <property type="entry name" value="MFS_1"/>
    <property type="match status" value="1"/>
</dbReference>
<feature type="transmembrane region" description="Helical" evidence="6">
    <location>
        <begin position="266"/>
        <end position="286"/>
    </location>
</feature>
<evidence type="ECO:0000256" key="4">
    <source>
        <dbReference type="ARBA" id="ARBA00022989"/>
    </source>
</evidence>
<feature type="transmembrane region" description="Helical" evidence="6">
    <location>
        <begin position="386"/>
        <end position="407"/>
    </location>
</feature>
<gene>
    <name evidence="8" type="ORF">KCG48_05560</name>
</gene>
<feature type="transmembrane region" description="Helical" evidence="6">
    <location>
        <begin position="49"/>
        <end position="73"/>
    </location>
</feature>
<comment type="subcellular location">
    <subcellularLocation>
        <location evidence="1">Cell membrane</location>
        <topology evidence="1">Multi-pass membrane protein</topology>
    </subcellularLocation>
</comment>
<dbReference type="EMBL" id="JAGSCS010000005">
    <property type="protein sequence ID" value="MBR0575807.1"/>
    <property type="molecule type" value="Genomic_DNA"/>
</dbReference>
<organism evidence="8 9">
    <name type="scientific">Proteiniclasticum sediminis</name>
    <dbReference type="NCBI Taxonomy" id="2804028"/>
    <lineage>
        <taxon>Bacteria</taxon>
        <taxon>Bacillati</taxon>
        <taxon>Bacillota</taxon>
        <taxon>Clostridia</taxon>
        <taxon>Eubacteriales</taxon>
        <taxon>Clostridiaceae</taxon>
        <taxon>Proteiniclasticum</taxon>
    </lineage>
</organism>
<dbReference type="PANTHER" id="PTHR23526">
    <property type="entry name" value="INTEGRAL MEMBRANE TRANSPORT PROTEIN-RELATED"/>
    <property type="match status" value="1"/>
</dbReference>
<feature type="transmembrane region" description="Helical" evidence="6">
    <location>
        <begin position="230"/>
        <end position="246"/>
    </location>
</feature>
<evidence type="ECO:0000256" key="6">
    <source>
        <dbReference type="SAM" id="Phobius"/>
    </source>
</evidence>
<feature type="transmembrane region" description="Helical" evidence="6">
    <location>
        <begin position="177"/>
        <end position="194"/>
    </location>
</feature>
<feature type="transmembrane region" description="Helical" evidence="6">
    <location>
        <begin position="321"/>
        <end position="345"/>
    </location>
</feature>
<dbReference type="GO" id="GO:0022857">
    <property type="term" value="F:transmembrane transporter activity"/>
    <property type="evidence" value="ECO:0007669"/>
    <property type="project" value="InterPro"/>
</dbReference>
<dbReference type="InterPro" id="IPR020846">
    <property type="entry name" value="MFS_dom"/>
</dbReference>
<feature type="transmembrane region" description="Helical" evidence="6">
    <location>
        <begin position="357"/>
        <end position="374"/>
    </location>
</feature>